<reference evidence="1 2" key="1">
    <citation type="submission" date="2019-03" db="EMBL/GenBank/DDBJ databases">
        <title>First draft genome of Liparis tanakae, snailfish: a comprehensive survey of snailfish specific genes.</title>
        <authorList>
            <person name="Kim W."/>
            <person name="Song I."/>
            <person name="Jeong J.-H."/>
            <person name="Kim D."/>
            <person name="Kim S."/>
            <person name="Ryu S."/>
            <person name="Song J.Y."/>
            <person name="Lee S.K."/>
        </authorList>
    </citation>
    <scope>NUCLEOTIDE SEQUENCE [LARGE SCALE GENOMIC DNA]</scope>
    <source>
        <tissue evidence="1">Muscle</tissue>
    </source>
</reference>
<dbReference type="Proteomes" id="UP000314294">
    <property type="component" value="Unassembled WGS sequence"/>
</dbReference>
<sequence>MWKEGAAARRLTDRRVLAGAGGSKMRLVFVNSKLAVVKLRVTVMRVTRGGWKKYVSKTRCSRQTSCAPVTTSPIKHRPTDPSLVIGAVERFVGQSPACVDSCQDYFAGSLVHTSPVLLKPSGPSGALRRLAHQALRVGDPLLVAVVLEWNGGNPAAPQEPLGKDGKQIFTPRVMVLQEASPLEGPSPPYRQHL</sequence>
<proteinExistence type="predicted"/>
<organism evidence="1 2">
    <name type="scientific">Liparis tanakae</name>
    <name type="common">Tanaka's snailfish</name>
    <dbReference type="NCBI Taxonomy" id="230148"/>
    <lineage>
        <taxon>Eukaryota</taxon>
        <taxon>Metazoa</taxon>
        <taxon>Chordata</taxon>
        <taxon>Craniata</taxon>
        <taxon>Vertebrata</taxon>
        <taxon>Euteleostomi</taxon>
        <taxon>Actinopterygii</taxon>
        <taxon>Neopterygii</taxon>
        <taxon>Teleostei</taxon>
        <taxon>Neoteleostei</taxon>
        <taxon>Acanthomorphata</taxon>
        <taxon>Eupercaria</taxon>
        <taxon>Perciformes</taxon>
        <taxon>Cottioidei</taxon>
        <taxon>Cottales</taxon>
        <taxon>Liparidae</taxon>
        <taxon>Liparis</taxon>
    </lineage>
</organism>
<name>A0A4Z2H8B2_9TELE</name>
<dbReference type="EMBL" id="SRLO01000319">
    <property type="protein sequence ID" value="TNN61263.1"/>
    <property type="molecule type" value="Genomic_DNA"/>
</dbReference>
<evidence type="ECO:0000313" key="2">
    <source>
        <dbReference type="Proteomes" id="UP000314294"/>
    </source>
</evidence>
<accession>A0A4Z2H8B2</accession>
<evidence type="ECO:0000313" key="1">
    <source>
        <dbReference type="EMBL" id="TNN61263.1"/>
    </source>
</evidence>
<comment type="caution">
    <text evidence="1">The sequence shown here is derived from an EMBL/GenBank/DDBJ whole genome shotgun (WGS) entry which is preliminary data.</text>
</comment>
<gene>
    <name evidence="1" type="ORF">EYF80_028558</name>
</gene>
<keyword evidence="2" id="KW-1185">Reference proteome</keyword>
<dbReference type="AlphaFoldDB" id="A0A4Z2H8B2"/>
<protein>
    <submittedName>
        <fullName evidence="1">Uncharacterized protein</fullName>
    </submittedName>
</protein>